<keyword evidence="9" id="KW-0413">Isomerase</keyword>
<dbReference type="InterPro" id="IPR007692">
    <property type="entry name" value="DNA_helicase_DnaB"/>
</dbReference>
<keyword evidence="3 12" id="KW-0235">DNA replication</keyword>
<keyword evidence="7 12" id="KW-0067">ATP-binding</keyword>
<dbReference type="GO" id="GO:1990077">
    <property type="term" value="C:primosome complex"/>
    <property type="evidence" value="ECO:0007669"/>
    <property type="project" value="UniProtKB-UniRule"/>
</dbReference>
<dbReference type="InterPro" id="IPR027417">
    <property type="entry name" value="P-loop_NTPase"/>
</dbReference>
<evidence type="ECO:0000256" key="6">
    <source>
        <dbReference type="ARBA" id="ARBA00022806"/>
    </source>
</evidence>
<dbReference type="PANTHER" id="PTHR30153:SF2">
    <property type="entry name" value="REPLICATIVE DNA HELICASE"/>
    <property type="match status" value="1"/>
</dbReference>
<dbReference type="CDD" id="cd00984">
    <property type="entry name" value="DnaB_C"/>
    <property type="match status" value="1"/>
</dbReference>
<dbReference type="InterPro" id="IPR003593">
    <property type="entry name" value="AAA+_ATPase"/>
</dbReference>
<dbReference type="GO" id="GO:0005829">
    <property type="term" value="C:cytosol"/>
    <property type="evidence" value="ECO:0007669"/>
    <property type="project" value="TreeGrafter"/>
</dbReference>
<evidence type="ECO:0000256" key="9">
    <source>
        <dbReference type="ARBA" id="ARBA00023235"/>
    </source>
</evidence>
<dbReference type="SMART" id="SM00382">
    <property type="entry name" value="AAA"/>
    <property type="match status" value="1"/>
</dbReference>
<keyword evidence="2 12" id="KW-0639">Primosome</keyword>
<dbReference type="PANTHER" id="PTHR30153">
    <property type="entry name" value="REPLICATIVE DNA HELICASE DNAB"/>
    <property type="match status" value="1"/>
</dbReference>
<name>A0A6I3S856_9BURK</name>
<dbReference type="GO" id="GO:0006269">
    <property type="term" value="P:DNA replication, synthesis of primer"/>
    <property type="evidence" value="ECO:0007669"/>
    <property type="project" value="UniProtKB-UniRule"/>
</dbReference>
<protein>
    <recommendedName>
        <fullName evidence="11 12">Replicative DNA helicase</fullName>
        <ecNumber evidence="11 12">5.6.2.3</ecNumber>
    </recommendedName>
</protein>
<dbReference type="RefSeq" id="WP_021867635.1">
    <property type="nucleotide sequence ID" value="NZ_CAJUON010000016.1"/>
</dbReference>
<sequence>MPDIRSEDREVQQYRTPPYSKEAEDGVLGALLIDNNTFDLIGGKIDSEDFYDYGNRLIFENIKRLLSQGKPADILTVHDILREGGLEKETGGLEYLNRLADYSPGAANVLRYAEIIRDRSIRRRLITTGNDIINDSMNPGAREAKDLLDEAQAKVLRISEDLSRSSSGFQKIDAVLADYTDHLRELSEIDNPSNVSGTSTGFPDLDRMTSGMHDGQLIIIAGRPAMGKTAFALNIALHVGSNQGLPVGVFSLEMSAEEVTGRLLSAKGEIPQSELKTGHLENWRGFYDAAESLEKAPIFIDDTAGISILNLRSRARQLMSRVGGKLGLIVVDYLQLMSGESGGRNDANRAQEIAEISRGLKGLARELKVPVIALSQLKREVDTRPNKRPLMSDLRESGSIEQDADVIIFLYREVAYQQKTDDMGEDGQPMPAVDSNAPSDAEAIIAKQRSGPTGTVNLIFQGMYTRFVSRATQAQMHAGY</sequence>
<dbReference type="Gene3D" id="1.10.860.10">
    <property type="entry name" value="DNAb Helicase, Chain A"/>
    <property type="match status" value="1"/>
</dbReference>
<dbReference type="AlphaFoldDB" id="A0A6I3S856"/>
<comment type="similarity">
    <text evidence="1 12">Belongs to the helicase family. DnaB subfamily.</text>
</comment>
<dbReference type="InterPro" id="IPR036185">
    <property type="entry name" value="DNA_heli_DnaB-like_N_sf"/>
</dbReference>
<accession>A0A6I3S856</accession>
<keyword evidence="6 12" id="KW-0347">Helicase</keyword>
<dbReference type="Pfam" id="PF03796">
    <property type="entry name" value="DnaB_C"/>
    <property type="match status" value="1"/>
</dbReference>
<keyword evidence="8 12" id="KW-0238">DNA-binding</keyword>
<evidence type="ECO:0000256" key="10">
    <source>
        <dbReference type="ARBA" id="ARBA00048954"/>
    </source>
</evidence>
<dbReference type="EC" id="5.6.2.3" evidence="11 12"/>
<proteinExistence type="inferred from homology"/>
<dbReference type="InterPro" id="IPR016136">
    <property type="entry name" value="DNA_helicase_N/primase_C"/>
</dbReference>
<evidence type="ECO:0000256" key="7">
    <source>
        <dbReference type="ARBA" id="ARBA00022840"/>
    </source>
</evidence>
<evidence type="ECO:0000313" key="13">
    <source>
        <dbReference type="EMBL" id="MTU43688.1"/>
    </source>
</evidence>
<comment type="caution">
    <text evidence="13">The sequence shown here is derived from an EMBL/GenBank/DDBJ whole genome shotgun (WGS) entry which is preliminary data.</text>
</comment>
<evidence type="ECO:0000256" key="8">
    <source>
        <dbReference type="ARBA" id="ARBA00023125"/>
    </source>
</evidence>
<evidence type="ECO:0000313" key="14">
    <source>
        <dbReference type="Proteomes" id="UP000462362"/>
    </source>
</evidence>
<dbReference type="EMBL" id="WNCL01000026">
    <property type="protein sequence ID" value="MTU43688.1"/>
    <property type="molecule type" value="Genomic_DNA"/>
</dbReference>
<dbReference type="SUPFAM" id="SSF48024">
    <property type="entry name" value="N-terminal domain of DnaB helicase"/>
    <property type="match status" value="1"/>
</dbReference>
<evidence type="ECO:0000256" key="2">
    <source>
        <dbReference type="ARBA" id="ARBA00022515"/>
    </source>
</evidence>
<evidence type="ECO:0000256" key="11">
    <source>
        <dbReference type="NCBIfam" id="TIGR00665"/>
    </source>
</evidence>
<comment type="catalytic activity">
    <reaction evidence="10 12">
        <text>ATP + H2O = ADP + phosphate + H(+)</text>
        <dbReference type="Rhea" id="RHEA:13065"/>
        <dbReference type="ChEBI" id="CHEBI:15377"/>
        <dbReference type="ChEBI" id="CHEBI:15378"/>
        <dbReference type="ChEBI" id="CHEBI:30616"/>
        <dbReference type="ChEBI" id="CHEBI:43474"/>
        <dbReference type="ChEBI" id="CHEBI:456216"/>
        <dbReference type="EC" id="5.6.2.3"/>
    </reaction>
</comment>
<dbReference type="GO" id="GO:0003677">
    <property type="term" value="F:DNA binding"/>
    <property type="evidence" value="ECO:0007669"/>
    <property type="project" value="UniProtKB-UniRule"/>
</dbReference>
<dbReference type="GO" id="GO:0043139">
    <property type="term" value="F:5'-3' DNA helicase activity"/>
    <property type="evidence" value="ECO:0007669"/>
    <property type="project" value="UniProtKB-EC"/>
</dbReference>
<evidence type="ECO:0000256" key="1">
    <source>
        <dbReference type="ARBA" id="ARBA00008428"/>
    </source>
</evidence>
<evidence type="ECO:0000256" key="3">
    <source>
        <dbReference type="ARBA" id="ARBA00022705"/>
    </source>
</evidence>
<dbReference type="GO" id="GO:0016787">
    <property type="term" value="F:hydrolase activity"/>
    <property type="evidence" value="ECO:0007669"/>
    <property type="project" value="UniProtKB-KW"/>
</dbReference>
<dbReference type="InterPro" id="IPR007694">
    <property type="entry name" value="DNA_helicase_DnaB-like_C"/>
</dbReference>
<dbReference type="InterPro" id="IPR007693">
    <property type="entry name" value="DNA_helicase_DnaB-like_N"/>
</dbReference>
<dbReference type="GO" id="GO:0005524">
    <property type="term" value="F:ATP binding"/>
    <property type="evidence" value="ECO:0007669"/>
    <property type="project" value="UniProtKB-UniRule"/>
</dbReference>
<gene>
    <name evidence="13" type="primary">dnaB</name>
    <name evidence="13" type="ORF">GMD42_08645</name>
</gene>
<dbReference type="Pfam" id="PF00772">
    <property type="entry name" value="DnaB"/>
    <property type="match status" value="1"/>
</dbReference>
<keyword evidence="4 12" id="KW-0547">Nucleotide-binding</keyword>
<keyword evidence="5 12" id="KW-0378">Hydrolase</keyword>
<evidence type="ECO:0000256" key="4">
    <source>
        <dbReference type="ARBA" id="ARBA00022741"/>
    </source>
</evidence>
<dbReference type="PROSITE" id="PS51199">
    <property type="entry name" value="SF4_HELICASE"/>
    <property type="match status" value="1"/>
</dbReference>
<dbReference type="NCBIfam" id="TIGR00665">
    <property type="entry name" value="DnaB"/>
    <property type="match status" value="1"/>
</dbReference>
<dbReference type="Gene3D" id="3.40.50.300">
    <property type="entry name" value="P-loop containing nucleotide triphosphate hydrolases"/>
    <property type="match status" value="1"/>
</dbReference>
<reference evidence="13 14" key="1">
    <citation type="journal article" date="2019" name="Nat. Med.">
        <title>A library of human gut bacterial isolates paired with longitudinal multiomics data enables mechanistic microbiome research.</title>
        <authorList>
            <person name="Poyet M."/>
            <person name="Groussin M."/>
            <person name="Gibbons S.M."/>
            <person name="Avila-Pacheco J."/>
            <person name="Jiang X."/>
            <person name="Kearney S.M."/>
            <person name="Perrotta A.R."/>
            <person name="Berdy B."/>
            <person name="Zhao S."/>
            <person name="Lieberman T.D."/>
            <person name="Swanson P.K."/>
            <person name="Smith M."/>
            <person name="Roesemann S."/>
            <person name="Alexander J.E."/>
            <person name="Rich S.A."/>
            <person name="Livny J."/>
            <person name="Vlamakis H."/>
            <person name="Clish C."/>
            <person name="Bullock K."/>
            <person name="Deik A."/>
            <person name="Scott J."/>
            <person name="Pierce K.A."/>
            <person name="Xavier R.J."/>
            <person name="Alm E.J."/>
        </authorList>
    </citation>
    <scope>NUCLEOTIDE SEQUENCE [LARGE SCALE GENOMIC DNA]</scope>
    <source>
        <strain evidence="13 14">BIOML-A2</strain>
    </source>
</reference>
<dbReference type="Proteomes" id="UP000462362">
    <property type="component" value="Unassembled WGS sequence"/>
</dbReference>
<comment type="function">
    <text evidence="12">The main replicative DNA helicase, it participates in initiation and elongation during chromosome replication. Travels ahead of the DNA replisome, separating dsDNA into templates for DNA synthesis. A processive ATP-dependent 5'-3' DNA helicase it has DNA-dependent ATPase activity.</text>
</comment>
<evidence type="ECO:0000256" key="12">
    <source>
        <dbReference type="RuleBase" id="RU362085"/>
    </source>
</evidence>
<dbReference type="SUPFAM" id="SSF52540">
    <property type="entry name" value="P-loop containing nucleoside triphosphate hydrolases"/>
    <property type="match status" value="1"/>
</dbReference>
<organism evidence="13 14">
    <name type="scientific">Parasutterella excrementihominis</name>
    <dbReference type="NCBI Taxonomy" id="487175"/>
    <lineage>
        <taxon>Bacteria</taxon>
        <taxon>Pseudomonadati</taxon>
        <taxon>Pseudomonadota</taxon>
        <taxon>Betaproteobacteria</taxon>
        <taxon>Burkholderiales</taxon>
        <taxon>Sutterellaceae</taxon>
        <taxon>Parasutterella</taxon>
    </lineage>
</organism>
<evidence type="ECO:0000256" key="5">
    <source>
        <dbReference type="ARBA" id="ARBA00022801"/>
    </source>
</evidence>